<organism evidence="9 10">
    <name type="scientific">Sungkyunkwania multivorans</name>
    <dbReference type="NCBI Taxonomy" id="1173618"/>
    <lineage>
        <taxon>Bacteria</taxon>
        <taxon>Pseudomonadati</taxon>
        <taxon>Bacteroidota</taxon>
        <taxon>Flavobacteriia</taxon>
        <taxon>Flavobacteriales</taxon>
        <taxon>Flavobacteriaceae</taxon>
        <taxon>Sungkyunkwania</taxon>
    </lineage>
</organism>
<evidence type="ECO:0000256" key="7">
    <source>
        <dbReference type="PROSITE-ProRule" id="PRU01360"/>
    </source>
</evidence>
<evidence type="ECO:0000256" key="5">
    <source>
        <dbReference type="ARBA" id="ARBA00023136"/>
    </source>
</evidence>
<dbReference type="Proteomes" id="UP001596978">
    <property type="component" value="Unassembled WGS sequence"/>
</dbReference>
<dbReference type="EMBL" id="JBHTJH010000004">
    <property type="protein sequence ID" value="MFD0861368.1"/>
    <property type="molecule type" value="Genomic_DNA"/>
</dbReference>
<dbReference type="PANTHER" id="PTHR30069">
    <property type="entry name" value="TONB-DEPENDENT OUTER MEMBRANE RECEPTOR"/>
    <property type="match status" value="1"/>
</dbReference>
<dbReference type="Gene3D" id="2.170.130.10">
    <property type="entry name" value="TonB-dependent receptor, plug domain"/>
    <property type="match status" value="1"/>
</dbReference>
<evidence type="ECO:0000259" key="8">
    <source>
        <dbReference type="Pfam" id="PF07715"/>
    </source>
</evidence>
<keyword evidence="10" id="KW-1185">Reference proteome</keyword>
<evidence type="ECO:0000256" key="2">
    <source>
        <dbReference type="ARBA" id="ARBA00022448"/>
    </source>
</evidence>
<dbReference type="RefSeq" id="WP_386404250.1">
    <property type="nucleotide sequence ID" value="NZ_JBHTJH010000004.1"/>
</dbReference>
<dbReference type="PANTHER" id="PTHR30069:SF36">
    <property type="entry name" value="BLL6948 PROTEIN"/>
    <property type="match status" value="1"/>
</dbReference>
<comment type="similarity">
    <text evidence="7">Belongs to the TonB-dependent receptor family.</text>
</comment>
<keyword evidence="5 7" id="KW-0472">Membrane</keyword>
<evidence type="ECO:0000256" key="1">
    <source>
        <dbReference type="ARBA" id="ARBA00004571"/>
    </source>
</evidence>
<keyword evidence="3 7" id="KW-1134">Transmembrane beta strand</keyword>
<sequence>MRYILMISIFFINWQIWGQHFSAQILDENNAAIADAYVYNLQNSAHAHSDVNGYFRMMPTEVGDTLRIGRLGFEVHKHVVKAKDIATIDTIILKELPLSLNEIVISPKLNALKRIAAVDLKLTPVASSQELLQHVPGLFIGQHAGGGKAEQIFLRGFDIDHGTDIGIDVDGMPVNMVSHAHGQGYADLHFVIPETIADIDFNKGAYDVSKGNFTTAGAVGFKTKDYLDSSTLGINLGKFNTKRLYGLFNLMKNNNGQNAYLASEFLSSDGYFQSSQNFSRFNVFGKYNAWLSDKAKLTLSASHFTSTWDASGQIPQRAVDDGTISRFGAIDDTEGGQTARTNLNMSYYNNIDDKTSLKTNIFYSQYDFELYSNFTFFLEDSINGDQIRQKEERELLGLHTKLKKQLRPNVSLTSGLGFRYDMISDNELSRTRNRNTTLSNTQLGDVEELNYFGYTGLELKFGKLILLPGLRWDHFKFSYENKLATAFDKRSKEESVYSPKFNVLFSPNESAQIFLKSGMGFHTNDSRVITDRSVDHTIPQSFGADIGTILKPTKRLILNTALWYLFLEQEFVYVGDAGIVEPSGRTRRLGIDVGARYQINDHLFFDGDLNYAYARSIDADKGNDRIALAPDLTFTTGLSLNDYKGFSGGFRTRYIKDRPANEDNSIIAKGYLVTDLNVSYQKNNFQMGLVLNNLFDVKWNETQFATESRLANEPNSVEEIHFTPGTPFNASLQFRYNL</sequence>
<keyword evidence="4 7" id="KW-0812">Transmembrane</keyword>
<dbReference type="SUPFAM" id="SSF49464">
    <property type="entry name" value="Carboxypeptidase regulatory domain-like"/>
    <property type="match status" value="1"/>
</dbReference>
<protein>
    <submittedName>
        <fullName evidence="9">TonB-dependent receptor</fullName>
    </submittedName>
</protein>
<dbReference type="InterPro" id="IPR012910">
    <property type="entry name" value="Plug_dom"/>
</dbReference>
<dbReference type="SUPFAM" id="SSF56935">
    <property type="entry name" value="Porins"/>
    <property type="match status" value="1"/>
</dbReference>
<comment type="subcellular location">
    <subcellularLocation>
        <location evidence="1 7">Cell outer membrane</location>
        <topology evidence="1 7">Multi-pass membrane protein</topology>
    </subcellularLocation>
</comment>
<keyword evidence="6 7" id="KW-0998">Cell outer membrane</keyword>
<dbReference type="Gene3D" id="2.40.170.20">
    <property type="entry name" value="TonB-dependent receptor, beta-barrel domain"/>
    <property type="match status" value="1"/>
</dbReference>
<proteinExistence type="inferred from homology"/>
<dbReference type="Pfam" id="PF07715">
    <property type="entry name" value="Plug"/>
    <property type="match status" value="1"/>
</dbReference>
<keyword evidence="9" id="KW-0675">Receptor</keyword>
<dbReference type="InterPro" id="IPR037066">
    <property type="entry name" value="Plug_dom_sf"/>
</dbReference>
<dbReference type="InterPro" id="IPR039426">
    <property type="entry name" value="TonB-dep_rcpt-like"/>
</dbReference>
<reference evidence="10" key="1">
    <citation type="journal article" date="2019" name="Int. J. Syst. Evol. Microbiol.">
        <title>The Global Catalogue of Microorganisms (GCM) 10K type strain sequencing project: providing services to taxonomists for standard genome sequencing and annotation.</title>
        <authorList>
            <consortium name="The Broad Institute Genomics Platform"/>
            <consortium name="The Broad Institute Genome Sequencing Center for Infectious Disease"/>
            <person name="Wu L."/>
            <person name="Ma J."/>
        </authorList>
    </citation>
    <scope>NUCLEOTIDE SEQUENCE [LARGE SCALE GENOMIC DNA]</scope>
    <source>
        <strain evidence="10">CCUG 62952</strain>
    </source>
</reference>
<evidence type="ECO:0000256" key="4">
    <source>
        <dbReference type="ARBA" id="ARBA00022692"/>
    </source>
</evidence>
<evidence type="ECO:0000256" key="3">
    <source>
        <dbReference type="ARBA" id="ARBA00022452"/>
    </source>
</evidence>
<name>A0ABW3CUN3_9FLAO</name>
<evidence type="ECO:0000313" key="10">
    <source>
        <dbReference type="Proteomes" id="UP001596978"/>
    </source>
</evidence>
<feature type="domain" description="TonB-dependent receptor plug" evidence="8">
    <location>
        <begin position="115"/>
        <end position="218"/>
    </location>
</feature>
<dbReference type="InterPro" id="IPR036942">
    <property type="entry name" value="Beta-barrel_TonB_sf"/>
</dbReference>
<keyword evidence="2 7" id="KW-0813">Transport</keyword>
<evidence type="ECO:0000313" key="9">
    <source>
        <dbReference type="EMBL" id="MFD0861368.1"/>
    </source>
</evidence>
<comment type="caution">
    <text evidence="9">The sequence shown here is derived from an EMBL/GenBank/DDBJ whole genome shotgun (WGS) entry which is preliminary data.</text>
</comment>
<dbReference type="InterPro" id="IPR008969">
    <property type="entry name" value="CarboxyPept-like_regulatory"/>
</dbReference>
<evidence type="ECO:0000256" key="6">
    <source>
        <dbReference type="ARBA" id="ARBA00023237"/>
    </source>
</evidence>
<gene>
    <name evidence="9" type="ORF">ACFQ1M_04050</name>
</gene>
<dbReference type="PROSITE" id="PS52016">
    <property type="entry name" value="TONB_DEPENDENT_REC_3"/>
    <property type="match status" value="1"/>
</dbReference>
<accession>A0ABW3CUN3</accession>